<dbReference type="RefSeq" id="XP_070914419.1">
    <property type="nucleotide sequence ID" value="XM_071058318.1"/>
</dbReference>
<feature type="region of interest" description="Disordered" evidence="1">
    <location>
        <begin position="30"/>
        <end position="79"/>
    </location>
</feature>
<dbReference type="EMBL" id="BAAFSV010000002">
    <property type="protein sequence ID" value="GAB1312686.1"/>
    <property type="molecule type" value="Genomic_DNA"/>
</dbReference>
<evidence type="ECO:0000313" key="2">
    <source>
        <dbReference type="EMBL" id="GAB1312686.1"/>
    </source>
</evidence>
<gene>
    <name evidence="2" type="ORF">MFIFM68171_02896</name>
</gene>
<name>A0ABQ0G4M1_9PEZI</name>
<sequence>MRASSTTVSAAIPIHDIDATIAGAVQVEADGDNGHADDETSKAAGVGVASRCGASESASTGPNNGQVQPSTSSPRLWQGGAGRERLLDAAVTIDQREERLRQLDL</sequence>
<accession>A0ABQ0G4M1</accession>
<dbReference type="Proteomes" id="UP001628179">
    <property type="component" value="Unassembled WGS sequence"/>
</dbReference>
<comment type="caution">
    <text evidence="2">The sequence shown here is derived from an EMBL/GenBank/DDBJ whole genome shotgun (WGS) entry which is preliminary data.</text>
</comment>
<feature type="compositionally biased region" description="Basic and acidic residues" evidence="1">
    <location>
        <begin position="32"/>
        <end position="41"/>
    </location>
</feature>
<evidence type="ECO:0000256" key="1">
    <source>
        <dbReference type="SAM" id="MobiDB-lite"/>
    </source>
</evidence>
<feature type="compositionally biased region" description="Polar residues" evidence="1">
    <location>
        <begin position="56"/>
        <end position="75"/>
    </location>
</feature>
<evidence type="ECO:0000313" key="3">
    <source>
        <dbReference type="Proteomes" id="UP001628179"/>
    </source>
</evidence>
<protein>
    <submittedName>
        <fullName evidence="2">Uncharacterized protein</fullName>
    </submittedName>
</protein>
<dbReference type="GeneID" id="98173641"/>
<reference evidence="2 3" key="1">
    <citation type="submission" date="2024-09" db="EMBL/GenBank/DDBJ databases">
        <title>Itraconazole resistance in Madurella fahalii resulting from another homologue of gene encoding cytochrome P450 14-alpha sterol demethylase (CYP51).</title>
        <authorList>
            <person name="Yoshioka I."/>
            <person name="Fahal A.H."/>
            <person name="Kaneko S."/>
            <person name="Yaguchi T."/>
        </authorList>
    </citation>
    <scope>NUCLEOTIDE SEQUENCE [LARGE SCALE GENOMIC DNA]</scope>
    <source>
        <strain evidence="2 3">IFM 68171</strain>
    </source>
</reference>
<keyword evidence="3" id="KW-1185">Reference proteome</keyword>
<proteinExistence type="predicted"/>
<organism evidence="2 3">
    <name type="scientific">Madurella fahalii</name>
    <dbReference type="NCBI Taxonomy" id="1157608"/>
    <lineage>
        <taxon>Eukaryota</taxon>
        <taxon>Fungi</taxon>
        <taxon>Dikarya</taxon>
        <taxon>Ascomycota</taxon>
        <taxon>Pezizomycotina</taxon>
        <taxon>Sordariomycetes</taxon>
        <taxon>Sordariomycetidae</taxon>
        <taxon>Sordariales</taxon>
        <taxon>Sordariales incertae sedis</taxon>
        <taxon>Madurella</taxon>
    </lineage>
</organism>